<reference evidence="1 2" key="1">
    <citation type="submission" date="2018-08" db="EMBL/GenBank/DDBJ databases">
        <title>A genome reference for cultivated species of the human gut microbiota.</title>
        <authorList>
            <person name="Zou Y."/>
            <person name="Xue W."/>
            <person name="Luo G."/>
        </authorList>
    </citation>
    <scope>NUCLEOTIDE SEQUENCE [LARGE SCALE GENOMIC DNA]</scope>
    <source>
        <strain evidence="1 2">AF37-4</strain>
    </source>
</reference>
<dbReference type="InterPro" id="IPR027417">
    <property type="entry name" value="P-loop_NTPase"/>
</dbReference>
<name>A0A415LEU6_9FIRM</name>
<comment type="caution">
    <text evidence="1">The sequence shown here is derived from an EMBL/GenBank/DDBJ whole genome shotgun (WGS) entry which is preliminary data.</text>
</comment>
<dbReference type="EMBL" id="QROT01000002">
    <property type="protein sequence ID" value="RHL47049.1"/>
    <property type="molecule type" value="Genomic_DNA"/>
</dbReference>
<accession>A0A415LEU6</accession>
<evidence type="ECO:0000313" key="1">
    <source>
        <dbReference type="EMBL" id="RHL47049.1"/>
    </source>
</evidence>
<gene>
    <name evidence="1" type="ORF">DW018_02710</name>
</gene>
<proteinExistence type="predicted"/>
<evidence type="ECO:0008006" key="3">
    <source>
        <dbReference type="Google" id="ProtNLM"/>
    </source>
</evidence>
<dbReference type="RefSeq" id="WP_118379226.1">
    <property type="nucleotide sequence ID" value="NZ_CABJDQ010000002.1"/>
</dbReference>
<evidence type="ECO:0000313" key="2">
    <source>
        <dbReference type="Proteomes" id="UP000283314"/>
    </source>
</evidence>
<protein>
    <recommendedName>
        <fullName evidence="3">NACHT domain-containing protein</fullName>
    </recommendedName>
</protein>
<dbReference type="SUPFAM" id="SSF52540">
    <property type="entry name" value="P-loop containing nucleoside triphosphate hydrolases"/>
    <property type="match status" value="1"/>
</dbReference>
<organism evidence="1 2">
    <name type="scientific">Eubacterium ventriosum</name>
    <dbReference type="NCBI Taxonomy" id="39496"/>
    <lineage>
        <taxon>Bacteria</taxon>
        <taxon>Bacillati</taxon>
        <taxon>Bacillota</taxon>
        <taxon>Clostridia</taxon>
        <taxon>Eubacteriales</taxon>
        <taxon>Eubacteriaceae</taxon>
        <taxon>Eubacterium</taxon>
    </lineage>
</organism>
<sequence>MIDINWKVFEIKNQNVTESFESMCYFLFCRRHKLKEGIVTDFNQVGLETEPVKNLNGEYCGFQSKFFLKKVNYNDIYDSVKRACDNYPNLKHITIYLNLPAKISCESAKNIQKICKEKKVEIEWFTQEQFKVILNQPENLDLAEFYFGKIDILNMLSDSKNLRINTLLSSMEYMELNLQNENSIITITEYCRRILESNNKLHLFTGAAGTGKSVCMRKILNIYGAFDEKNKTEQIRKIENLGAICIFINLNNTLLDSLEEVISSYKNIYYADCSNNKFIYLLDGFDEIPKENVDSTLLHIEQLLEKDETKKIVISSRLSSNNKFRLKATFKEIEEYTIVDLTNEQIHDYFDKKGDIKKINKFNEYCKEKEFWEENIKDILTLSLLWKYIDDINSESVFTDLMKINISTVLNDIHYRKYLEKLNLPNPKAESIININKRLALYLMENKKFSITNAEIQEIVGNIYQKCDYTSINEIVSFLADVFFDVAITENTRVFSYQHRRFLEYFTLLDVEERVQKDIRYLRKSDIIINKDLFEDMLIPYFKEKAIRNKDISLAFEVGMFNVYLGKDKAWGVDNTFYYWSRQIIYSISALPIDILQKAIHDRALPLEKFFNEIPEKIIKILSENENLNLKDDLKQYYINFVLLIVLLHKEGKEKLVLELLPQYEKIKKTCRDNEYYFYSINYKENYLFWRCILYIEFVIYDNTDQIINNSYQISIEEKIDDLLDGHLRIDYLVLNSLYYNLIRYYPEKCEQLIKNMDVSQLSIFALAAVNAECLNIIVQNNRVINELKTILREEIKEGGIRGIICISLKKFLGETITENEESIVIEYLRCNPFRAHSMFWKKYYDVVGFVIMLFKTEIDMQKLDVSVNRYVYAYEKYCELLREKCTITKFVSNIKEDINGSLESVYYIRILLGKALSLCKSDKLVKSTIEYISEILLNGGVLVVYQTMKRYNRNRFLKAVNTSLVNKLNHSYIYKDVDYMSTSDLLFMLSFISADYNGIKSYDFLLKGLSNGVMRMDESKDTIGDYKLLESLEVILNKNWLSTKQIKLYLDRIILIASIMNNYHISNDVHGKTMEILQEYDFELAEYYYNKISNLKETYNKIHYEFAMELIRRGRKIDSIENCLNNIEEIIDRYYQKIEWHSLYYKITAYLEIASCDYYTSAQQEKGFKRACDEIQRMEDAGWNRELEKREYGIYESLCDIRHKKVDVKESKENNISNNFQKDCNDENNLLNIIKCIKSEKDLRAFINKMETEYILDNLNVNEQLLKKCIEITGNINLIISLLENKHYPSSTIYSCNSGNFWMLIVAALNNPKSKSSIFEYLIESGGGHDGFSELIKIYAFMDKRDVCMKAFETLLNIVEFLVC</sequence>
<dbReference type="GeneID" id="66466144"/>
<dbReference type="Gene3D" id="3.40.50.300">
    <property type="entry name" value="P-loop containing nucleotide triphosphate hydrolases"/>
    <property type="match status" value="1"/>
</dbReference>
<dbReference type="Proteomes" id="UP000283314">
    <property type="component" value="Unassembled WGS sequence"/>
</dbReference>